<comment type="caution">
    <text evidence="3">The sequence shown here is derived from an EMBL/GenBank/DDBJ whole genome shotgun (WGS) entry which is preliminary data.</text>
</comment>
<sequence>MYNNFEKAMTQEFETSDMGLMSYYLRIEEKQQSDEIFISQEAYVMEIVKEFKMMEYNPVNTPIEFVVKLSNVDGVRKVDQLHFEILIGFHGAVVELIMNCVTSKLSVVHCRLVKQMAPYKGRNTPLDSREELAAILGVRIKSFYDKYLGLPACKEAIPTTNNLIQRKCNIEASCVTCGAYSEDIEHVFLECSYARQSWALAYLPWNIINHWGGSLMEWIENVRKGLDQSDFNLFAVIWWMFLNRRNKLVMEQRRESPLDTILSTKSFLHEFDSCII</sequence>
<feature type="domain" description="Reverse transcriptase Ty1/copia-type" evidence="1">
    <location>
        <begin position="2"/>
        <end position="64"/>
    </location>
</feature>
<evidence type="ECO:0000259" key="1">
    <source>
        <dbReference type="Pfam" id="PF07727"/>
    </source>
</evidence>
<dbReference type="Pfam" id="PF13966">
    <property type="entry name" value="zf-RVT"/>
    <property type="match status" value="1"/>
</dbReference>
<evidence type="ECO:0000259" key="2">
    <source>
        <dbReference type="Pfam" id="PF13966"/>
    </source>
</evidence>
<reference evidence="3" key="2">
    <citation type="journal article" date="2024" name="Plant">
        <title>Genomic evolution and insights into agronomic trait innovations of Sesamum species.</title>
        <authorList>
            <person name="Miao H."/>
            <person name="Wang L."/>
            <person name="Qu L."/>
            <person name="Liu H."/>
            <person name="Sun Y."/>
            <person name="Le M."/>
            <person name="Wang Q."/>
            <person name="Wei S."/>
            <person name="Zheng Y."/>
            <person name="Lin W."/>
            <person name="Duan Y."/>
            <person name="Cao H."/>
            <person name="Xiong S."/>
            <person name="Wang X."/>
            <person name="Wei L."/>
            <person name="Li C."/>
            <person name="Ma Q."/>
            <person name="Ju M."/>
            <person name="Zhao R."/>
            <person name="Li G."/>
            <person name="Mu C."/>
            <person name="Tian Q."/>
            <person name="Mei H."/>
            <person name="Zhang T."/>
            <person name="Gao T."/>
            <person name="Zhang H."/>
        </authorList>
    </citation>
    <scope>NUCLEOTIDE SEQUENCE</scope>
    <source>
        <strain evidence="3">KEN8</strain>
    </source>
</reference>
<protein>
    <recommendedName>
        <fullName evidence="4">Reverse transcriptase zinc-binding domain-containing protein</fullName>
    </recommendedName>
</protein>
<dbReference type="InterPro" id="IPR026960">
    <property type="entry name" value="RVT-Znf"/>
</dbReference>
<accession>A0AAW2J1E6</accession>
<evidence type="ECO:0000313" key="3">
    <source>
        <dbReference type="EMBL" id="KAL0288354.1"/>
    </source>
</evidence>
<dbReference type="InterPro" id="IPR013103">
    <property type="entry name" value="RVT_2"/>
</dbReference>
<dbReference type="EMBL" id="JACGWM010001750">
    <property type="protein sequence ID" value="KAL0288354.1"/>
    <property type="molecule type" value="Genomic_DNA"/>
</dbReference>
<organism evidence="3">
    <name type="scientific">Sesamum calycinum</name>
    <dbReference type="NCBI Taxonomy" id="2727403"/>
    <lineage>
        <taxon>Eukaryota</taxon>
        <taxon>Viridiplantae</taxon>
        <taxon>Streptophyta</taxon>
        <taxon>Embryophyta</taxon>
        <taxon>Tracheophyta</taxon>
        <taxon>Spermatophyta</taxon>
        <taxon>Magnoliopsida</taxon>
        <taxon>eudicotyledons</taxon>
        <taxon>Gunneridae</taxon>
        <taxon>Pentapetalae</taxon>
        <taxon>asterids</taxon>
        <taxon>lamiids</taxon>
        <taxon>Lamiales</taxon>
        <taxon>Pedaliaceae</taxon>
        <taxon>Sesamum</taxon>
    </lineage>
</organism>
<evidence type="ECO:0008006" key="4">
    <source>
        <dbReference type="Google" id="ProtNLM"/>
    </source>
</evidence>
<name>A0AAW2J1E6_9LAMI</name>
<reference evidence="3" key="1">
    <citation type="submission" date="2020-06" db="EMBL/GenBank/DDBJ databases">
        <authorList>
            <person name="Li T."/>
            <person name="Hu X."/>
            <person name="Zhang T."/>
            <person name="Song X."/>
            <person name="Zhang H."/>
            <person name="Dai N."/>
            <person name="Sheng W."/>
            <person name="Hou X."/>
            <person name="Wei L."/>
        </authorList>
    </citation>
    <scope>NUCLEOTIDE SEQUENCE</scope>
    <source>
        <strain evidence="3">KEN8</strain>
        <tissue evidence="3">Leaf</tissue>
    </source>
</reference>
<gene>
    <name evidence="3" type="ORF">Scaly_2733000</name>
</gene>
<dbReference type="AlphaFoldDB" id="A0AAW2J1E6"/>
<proteinExistence type="predicted"/>
<feature type="domain" description="Reverse transcriptase zinc-binding" evidence="2">
    <location>
        <begin position="152"/>
        <end position="198"/>
    </location>
</feature>
<dbReference type="Pfam" id="PF07727">
    <property type="entry name" value="RVT_2"/>
    <property type="match status" value="1"/>
</dbReference>